<dbReference type="PANTHER" id="PTHR33751">
    <property type="entry name" value="CBB3-TYPE CYTOCHROME C OXIDASE SUBUNIT FIXP"/>
    <property type="match status" value="1"/>
</dbReference>
<evidence type="ECO:0000313" key="10">
    <source>
        <dbReference type="EMBL" id="AAZ28157.1"/>
    </source>
</evidence>
<name>Q484C6_COLP3</name>
<dbReference type="GO" id="GO:0046872">
    <property type="term" value="F:metal ion binding"/>
    <property type="evidence" value="ECO:0007669"/>
    <property type="project" value="UniProtKB-KW"/>
</dbReference>
<keyword evidence="2 6" id="KW-0349">Heme</keyword>
<dbReference type="EMBL" id="CP000083">
    <property type="protein sequence ID" value="AAZ28157.1"/>
    <property type="molecule type" value="Genomic_DNA"/>
</dbReference>
<dbReference type="InterPro" id="IPR036909">
    <property type="entry name" value="Cyt_c-like_dom_sf"/>
</dbReference>
<dbReference type="InterPro" id="IPR009056">
    <property type="entry name" value="Cyt_c-like_dom"/>
</dbReference>
<evidence type="ECO:0000256" key="6">
    <source>
        <dbReference type="PROSITE-ProRule" id="PRU00433"/>
    </source>
</evidence>
<reference evidence="10" key="1">
    <citation type="journal article" date="2005" name="Proc. Natl. Acad. Sci. U.S.A.">
        <title>The psychrophilic lifestyle as revealed by the genome sequence of Colwellia psychrerythraea 34H through genomic and proteomic analyses.</title>
        <authorList>
            <person name="Methe B.A."/>
            <person name="Nelson K.E."/>
            <person name="Deming J.W."/>
            <person name="Momen B."/>
            <person name="Melamud E."/>
            <person name="Zhang X."/>
            <person name="Moult J."/>
            <person name="Madupu R."/>
            <person name="Nelson W.C."/>
            <person name="Dodson R.J."/>
            <person name="Brinkac L.M."/>
            <person name="Daugherty S.C."/>
            <person name="Durkin A.S."/>
            <person name="DeBoy R.T."/>
            <person name="Kolonay J.F."/>
            <person name="Sullivan S.A."/>
            <person name="Zhou L."/>
            <person name="Davidsen T.M."/>
            <person name="Wu M."/>
            <person name="Huston A.L."/>
            <person name="Lewis M."/>
            <person name="Weaver B."/>
            <person name="Weidman J.F."/>
            <person name="Khouri H."/>
            <person name="Utterback T.R."/>
            <person name="Feldblyum T.V."/>
            <person name="Fraser C.M."/>
        </authorList>
    </citation>
    <scope>NUCLEOTIDE SEQUENCE [LARGE SCALE GENOMIC DNA]</scope>
    <source>
        <strain evidence="10">34H</strain>
    </source>
</reference>
<dbReference type="HOGENOM" id="CLU_053855_0_0_6"/>
<dbReference type="GO" id="GO:0009055">
    <property type="term" value="F:electron transfer activity"/>
    <property type="evidence" value="ECO:0007669"/>
    <property type="project" value="InterPro"/>
</dbReference>
<feature type="domain" description="Cytochrome c" evidence="9">
    <location>
        <begin position="90"/>
        <end position="170"/>
    </location>
</feature>
<gene>
    <name evidence="10" type="ordered locus">CPS_1859</name>
</gene>
<dbReference type="PANTHER" id="PTHR33751:SF9">
    <property type="entry name" value="CYTOCHROME C4"/>
    <property type="match status" value="1"/>
</dbReference>
<dbReference type="AlphaFoldDB" id="Q484C6"/>
<evidence type="ECO:0000259" key="9">
    <source>
        <dbReference type="PROSITE" id="PS51007"/>
    </source>
</evidence>
<keyword evidence="1" id="KW-0813">Transport</keyword>
<keyword evidence="8" id="KW-0732">Signal</keyword>
<evidence type="ECO:0000256" key="2">
    <source>
        <dbReference type="ARBA" id="ARBA00022617"/>
    </source>
</evidence>
<dbReference type="STRING" id="167879.CPS_1859"/>
<proteinExistence type="predicted"/>
<keyword evidence="4" id="KW-0249">Electron transport</keyword>
<keyword evidence="5 6" id="KW-0408">Iron</keyword>
<dbReference type="SUPFAM" id="SSF46626">
    <property type="entry name" value="Cytochrome c"/>
    <property type="match status" value="2"/>
</dbReference>
<evidence type="ECO:0000256" key="3">
    <source>
        <dbReference type="ARBA" id="ARBA00022723"/>
    </source>
</evidence>
<dbReference type="RefSeq" id="WP_011042683.1">
    <property type="nucleotide sequence ID" value="NC_003910.7"/>
</dbReference>
<protein>
    <submittedName>
        <fullName evidence="10">Cytochrome c family protein</fullName>
    </submittedName>
</protein>
<evidence type="ECO:0000256" key="7">
    <source>
        <dbReference type="SAM" id="MobiDB-lite"/>
    </source>
</evidence>
<evidence type="ECO:0000256" key="8">
    <source>
        <dbReference type="SAM" id="SignalP"/>
    </source>
</evidence>
<evidence type="ECO:0000256" key="4">
    <source>
        <dbReference type="ARBA" id="ARBA00022982"/>
    </source>
</evidence>
<keyword evidence="3 6" id="KW-0479">Metal-binding</keyword>
<feature type="domain" description="Cytochrome c" evidence="9">
    <location>
        <begin position="235"/>
        <end position="322"/>
    </location>
</feature>
<evidence type="ECO:0000256" key="5">
    <source>
        <dbReference type="ARBA" id="ARBA00023004"/>
    </source>
</evidence>
<sequence>MSNGSNIKFYGFIAVSLMISTSYADNPITGAPDWSTPKRGVVHESKKTDQDNDKALFSIVGSDQHYTQQQIDNKFNAPDWFPNKHEKMPSIVKMGKAPNVWACALCHLASGGGHPESASLAGLDSMYLQRQMKAFADGSRLDYSGNMNRMAKTLNNAEIKQVSDWFSALPPKKVTTVVETSQVLKTYIDDTRMRLVAQPYVMEVIGDRIVEIPDHPIEVNKRNPDSIFVSYVPQGSLARGKALVSAGNAKTPPCASCHGVDLSGSAIAPSIIGNFGSYTVRQLHGFKGKTRNGGQAVMMQSVVNGLTDEDIIDISAYLTSLSVN</sequence>
<dbReference type="InterPro" id="IPR050597">
    <property type="entry name" value="Cytochrome_c_Oxidase_Subunit"/>
</dbReference>
<feature type="chain" id="PRO_5004233888" evidence="8">
    <location>
        <begin position="25"/>
        <end position="324"/>
    </location>
</feature>
<dbReference type="Pfam" id="PF00034">
    <property type="entry name" value="Cytochrom_C"/>
    <property type="match status" value="1"/>
</dbReference>
<feature type="signal peptide" evidence="8">
    <location>
        <begin position="1"/>
        <end position="24"/>
    </location>
</feature>
<dbReference type="Proteomes" id="UP000000547">
    <property type="component" value="Chromosome"/>
</dbReference>
<dbReference type="GO" id="GO:0020037">
    <property type="term" value="F:heme binding"/>
    <property type="evidence" value="ECO:0007669"/>
    <property type="project" value="InterPro"/>
</dbReference>
<dbReference type="PROSITE" id="PS51007">
    <property type="entry name" value="CYTC"/>
    <property type="match status" value="2"/>
</dbReference>
<evidence type="ECO:0000256" key="1">
    <source>
        <dbReference type="ARBA" id="ARBA00022448"/>
    </source>
</evidence>
<dbReference type="Gene3D" id="1.10.760.10">
    <property type="entry name" value="Cytochrome c-like domain"/>
    <property type="match status" value="2"/>
</dbReference>
<organism evidence="10 11">
    <name type="scientific">Colwellia psychrerythraea (strain 34H / ATCC BAA-681)</name>
    <name type="common">Vibrio psychroerythus</name>
    <dbReference type="NCBI Taxonomy" id="167879"/>
    <lineage>
        <taxon>Bacteria</taxon>
        <taxon>Pseudomonadati</taxon>
        <taxon>Pseudomonadota</taxon>
        <taxon>Gammaproteobacteria</taxon>
        <taxon>Alteromonadales</taxon>
        <taxon>Colwelliaceae</taxon>
        <taxon>Colwellia</taxon>
    </lineage>
</organism>
<evidence type="ECO:0000313" key="11">
    <source>
        <dbReference type="Proteomes" id="UP000000547"/>
    </source>
</evidence>
<feature type="region of interest" description="Disordered" evidence="7">
    <location>
        <begin position="29"/>
        <end position="49"/>
    </location>
</feature>
<dbReference type="KEGG" id="cps:CPS_1859"/>
<accession>Q484C6</accession>